<dbReference type="GO" id="GO:0032259">
    <property type="term" value="P:methylation"/>
    <property type="evidence" value="ECO:0007669"/>
    <property type="project" value="UniProtKB-KW"/>
</dbReference>
<keyword evidence="3" id="KW-1185">Reference proteome</keyword>
<name>A0ABY5W9M2_9ACTN</name>
<dbReference type="SUPFAM" id="SSF53335">
    <property type="entry name" value="S-adenosyl-L-methionine-dependent methyltransferases"/>
    <property type="match status" value="1"/>
</dbReference>
<gene>
    <name evidence="2" type="ORF">Dfulv_21925</name>
</gene>
<accession>A0ABY5W9M2</accession>
<dbReference type="InterPro" id="IPR029063">
    <property type="entry name" value="SAM-dependent_MTases_sf"/>
</dbReference>
<dbReference type="Pfam" id="PF13649">
    <property type="entry name" value="Methyltransf_25"/>
    <property type="match status" value="1"/>
</dbReference>
<feature type="domain" description="Methyltransferase" evidence="1">
    <location>
        <begin position="46"/>
        <end position="135"/>
    </location>
</feature>
<evidence type="ECO:0000313" key="3">
    <source>
        <dbReference type="Proteomes" id="UP001059617"/>
    </source>
</evidence>
<protein>
    <submittedName>
        <fullName evidence="2">Class I SAM-dependent methyltransferase</fullName>
    </submittedName>
</protein>
<proteinExistence type="predicted"/>
<dbReference type="RefSeq" id="WP_259866243.1">
    <property type="nucleotide sequence ID" value="NZ_BAAAST010000004.1"/>
</dbReference>
<dbReference type="EMBL" id="CP073720">
    <property type="protein sequence ID" value="UWP86753.1"/>
    <property type="molecule type" value="Genomic_DNA"/>
</dbReference>
<dbReference type="Gene3D" id="3.40.50.150">
    <property type="entry name" value="Vaccinia Virus protein VP39"/>
    <property type="match status" value="1"/>
</dbReference>
<reference evidence="2" key="2">
    <citation type="submission" date="2022-09" db="EMBL/GenBank/DDBJ databases">
        <title>Biosynthetic gene clusters of Dactylosporangioum fulvum.</title>
        <authorList>
            <person name="Caradec T."/>
        </authorList>
    </citation>
    <scope>NUCLEOTIDE SEQUENCE</scope>
    <source>
        <strain evidence="2">NRRL B-16292</strain>
    </source>
</reference>
<dbReference type="CDD" id="cd02440">
    <property type="entry name" value="AdoMet_MTases"/>
    <property type="match status" value="1"/>
</dbReference>
<evidence type="ECO:0000259" key="1">
    <source>
        <dbReference type="Pfam" id="PF13649"/>
    </source>
</evidence>
<sequence length="223" mass="24688">MNVARSAVEAWNEEYKQGRYANEPPVDFVEDILSAAWREGISAGLYIGCGNGRNLLPLVDSGLDLLGLDVSDEAIRQLTQARPDRASHLVCGDLEALPAGHRWPLVVAIQVFQHGNRHEAHEHVRAAQARVESGGLLCVRVNAVGTDVWPSHEVVERDPDDGFSVRYTAGPKNGLTIHFFSAAELDTMCTGWTPVLPLRAHQTERTPPGIGRWTQWEAIWRRS</sequence>
<dbReference type="GO" id="GO:0008168">
    <property type="term" value="F:methyltransferase activity"/>
    <property type="evidence" value="ECO:0007669"/>
    <property type="project" value="UniProtKB-KW"/>
</dbReference>
<keyword evidence="2" id="KW-0489">Methyltransferase</keyword>
<keyword evidence="2" id="KW-0808">Transferase</keyword>
<evidence type="ECO:0000313" key="2">
    <source>
        <dbReference type="EMBL" id="UWP86753.1"/>
    </source>
</evidence>
<organism evidence="2 3">
    <name type="scientific">Dactylosporangium fulvum</name>
    <dbReference type="NCBI Taxonomy" id="53359"/>
    <lineage>
        <taxon>Bacteria</taxon>
        <taxon>Bacillati</taxon>
        <taxon>Actinomycetota</taxon>
        <taxon>Actinomycetes</taxon>
        <taxon>Micromonosporales</taxon>
        <taxon>Micromonosporaceae</taxon>
        <taxon>Dactylosporangium</taxon>
    </lineage>
</organism>
<dbReference type="Proteomes" id="UP001059617">
    <property type="component" value="Chromosome"/>
</dbReference>
<reference evidence="2" key="1">
    <citation type="submission" date="2021-04" db="EMBL/GenBank/DDBJ databases">
        <authorList>
            <person name="Hartkoorn R.C."/>
            <person name="Beaudoing E."/>
            <person name="Hot D."/>
        </authorList>
    </citation>
    <scope>NUCLEOTIDE SEQUENCE</scope>
    <source>
        <strain evidence="2">NRRL B-16292</strain>
    </source>
</reference>
<dbReference type="InterPro" id="IPR041698">
    <property type="entry name" value="Methyltransf_25"/>
</dbReference>